<dbReference type="EMBL" id="BGPR01008039">
    <property type="protein sequence ID" value="GBN31135.1"/>
    <property type="molecule type" value="Genomic_DNA"/>
</dbReference>
<comment type="caution">
    <text evidence="1">The sequence shown here is derived from an EMBL/GenBank/DDBJ whole genome shotgun (WGS) entry which is preliminary data.</text>
</comment>
<evidence type="ECO:0000313" key="2">
    <source>
        <dbReference type="Proteomes" id="UP000499080"/>
    </source>
</evidence>
<dbReference type="OrthoDB" id="7696622at2759"/>
<organism evidence="1 2">
    <name type="scientific">Araneus ventricosus</name>
    <name type="common">Orbweaver spider</name>
    <name type="synonym">Epeira ventricosa</name>
    <dbReference type="NCBI Taxonomy" id="182803"/>
    <lineage>
        <taxon>Eukaryota</taxon>
        <taxon>Metazoa</taxon>
        <taxon>Ecdysozoa</taxon>
        <taxon>Arthropoda</taxon>
        <taxon>Chelicerata</taxon>
        <taxon>Arachnida</taxon>
        <taxon>Araneae</taxon>
        <taxon>Araneomorphae</taxon>
        <taxon>Entelegynae</taxon>
        <taxon>Araneoidea</taxon>
        <taxon>Araneidae</taxon>
        <taxon>Araneus</taxon>
    </lineage>
</organism>
<reference evidence="1 2" key="1">
    <citation type="journal article" date="2019" name="Sci. Rep.">
        <title>Orb-weaving spider Araneus ventricosus genome elucidates the spidroin gene catalogue.</title>
        <authorList>
            <person name="Kono N."/>
            <person name="Nakamura H."/>
            <person name="Ohtoshi R."/>
            <person name="Moran D.A.P."/>
            <person name="Shinohara A."/>
            <person name="Yoshida Y."/>
            <person name="Fujiwara M."/>
            <person name="Mori M."/>
            <person name="Tomita M."/>
            <person name="Arakawa K."/>
        </authorList>
    </citation>
    <scope>NUCLEOTIDE SEQUENCE [LARGE SCALE GENOMIC DNA]</scope>
</reference>
<dbReference type="Proteomes" id="UP000499080">
    <property type="component" value="Unassembled WGS sequence"/>
</dbReference>
<name>A0A4Y2MVP4_ARAVE</name>
<dbReference type="AlphaFoldDB" id="A0A4Y2MVP4"/>
<sequence>MDPNNGSQLTTPDLPRLDTCIRVAPAEKNRNGKRDNQLFVFQKLNASNDSQWKVDMKVLLIDRNCWEFIESEKVEEPQDASDNQRSKWRKERVYIPIYQGVERHFLPLISNTLSGRTAC</sequence>
<keyword evidence="2" id="KW-1185">Reference proteome</keyword>
<evidence type="ECO:0000313" key="1">
    <source>
        <dbReference type="EMBL" id="GBN31135.1"/>
    </source>
</evidence>
<accession>A0A4Y2MVP4</accession>
<proteinExistence type="predicted"/>
<protein>
    <submittedName>
        <fullName evidence="1">Uncharacterized protein</fullName>
    </submittedName>
</protein>
<gene>
    <name evidence="1" type="ORF">AVEN_34962_1</name>
</gene>